<reference evidence="7 8" key="1">
    <citation type="submission" date="2024-11" db="EMBL/GenBank/DDBJ databases">
        <title>Adaptive evolution of stress response genes in parasites aligns with host niche diversity.</title>
        <authorList>
            <person name="Hahn C."/>
            <person name="Resl P."/>
        </authorList>
    </citation>
    <scope>NUCLEOTIDE SEQUENCE [LARGE SCALE GENOMIC DNA]</scope>
    <source>
        <strain evidence="7">EGGRZ-B1_66</strain>
        <tissue evidence="7">Body</tissue>
    </source>
</reference>
<dbReference type="EMBL" id="JBJKFK010000615">
    <property type="protein sequence ID" value="KAL3316037.1"/>
    <property type="molecule type" value="Genomic_DNA"/>
</dbReference>
<dbReference type="InterPro" id="IPR039109">
    <property type="entry name" value="Ribosomal_eL30-like"/>
</dbReference>
<dbReference type="GO" id="GO:1990904">
    <property type="term" value="C:ribonucleoprotein complex"/>
    <property type="evidence" value="ECO:0007669"/>
    <property type="project" value="UniProtKB-KW"/>
</dbReference>
<accession>A0ABD2Q918</accession>
<sequence>MVATTKTEKDTKKEGASKVVTKKTKALESINGRLAMVMKTGKAALGVKSSIVTLRKGSAQLIIIANNTPPLRRTEIEYYAMLAKCGVHNYNGDNTELGSACGKYFGIGCMAITDAGDSDIVRSTEA</sequence>
<dbReference type="NCBIfam" id="NF002172">
    <property type="entry name" value="PRK01018.1"/>
    <property type="match status" value="1"/>
</dbReference>
<evidence type="ECO:0000256" key="5">
    <source>
        <dbReference type="ARBA" id="ARBA00035336"/>
    </source>
</evidence>
<dbReference type="SUPFAM" id="SSF55315">
    <property type="entry name" value="L30e-like"/>
    <property type="match status" value="1"/>
</dbReference>
<evidence type="ECO:0000313" key="7">
    <source>
        <dbReference type="EMBL" id="KAL3316037.1"/>
    </source>
</evidence>
<name>A0ABD2Q918_9PLAT</name>
<dbReference type="FunFam" id="3.30.1330.30:FF:000001">
    <property type="entry name" value="60S ribosomal protein L30"/>
    <property type="match status" value="1"/>
</dbReference>
<keyword evidence="8" id="KW-1185">Reference proteome</keyword>
<gene>
    <name evidence="7" type="primary">RPL30</name>
    <name evidence="7" type="ORF">Ciccas_005324</name>
</gene>
<evidence type="ECO:0000256" key="2">
    <source>
        <dbReference type="ARBA" id="ARBA00022980"/>
    </source>
</evidence>
<dbReference type="Gene3D" id="3.30.1330.30">
    <property type="match status" value="1"/>
</dbReference>
<dbReference type="InterPro" id="IPR029064">
    <property type="entry name" value="Ribosomal_eL30-like_sf"/>
</dbReference>
<dbReference type="Pfam" id="PF01248">
    <property type="entry name" value="Ribosomal_L7Ae"/>
    <property type="match status" value="1"/>
</dbReference>
<dbReference type="PROSITE" id="PS00993">
    <property type="entry name" value="RIBOSOMAL_L30E_2"/>
    <property type="match status" value="1"/>
</dbReference>
<proteinExistence type="inferred from homology"/>
<keyword evidence="2 7" id="KW-0689">Ribosomal protein</keyword>
<dbReference type="GO" id="GO:0005840">
    <property type="term" value="C:ribosome"/>
    <property type="evidence" value="ECO:0007669"/>
    <property type="project" value="UniProtKB-KW"/>
</dbReference>
<feature type="domain" description="Ribosomal protein eL8/eL30/eS12/Gadd45" evidence="6">
    <location>
        <begin position="29"/>
        <end position="121"/>
    </location>
</feature>
<dbReference type="InterPro" id="IPR004038">
    <property type="entry name" value="Ribosomal_eL8/eL30/eS12/Gad45"/>
</dbReference>
<evidence type="ECO:0000256" key="3">
    <source>
        <dbReference type="ARBA" id="ARBA00023274"/>
    </source>
</evidence>
<dbReference type="Proteomes" id="UP001626550">
    <property type="component" value="Unassembled WGS sequence"/>
</dbReference>
<evidence type="ECO:0000313" key="8">
    <source>
        <dbReference type="Proteomes" id="UP001626550"/>
    </source>
</evidence>
<organism evidence="7 8">
    <name type="scientific">Cichlidogyrus casuarinus</name>
    <dbReference type="NCBI Taxonomy" id="1844966"/>
    <lineage>
        <taxon>Eukaryota</taxon>
        <taxon>Metazoa</taxon>
        <taxon>Spiralia</taxon>
        <taxon>Lophotrochozoa</taxon>
        <taxon>Platyhelminthes</taxon>
        <taxon>Monogenea</taxon>
        <taxon>Monopisthocotylea</taxon>
        <taxon>Dactylogyridea</taxon>
        <taxon>Ancyrocephalidae</taxon>
        <taxon>Cichlidogyrus</taxon>
    </lineage>
</organism>
<comment type="similarity">
    <text evidence="1">Belongs to the eukaryotic ribosomal protein eL30 family.</text>
</comment>
<dbReference type="PANTHER" id="PTHR11449">
    <property type="entry name" value="RIBOSOMAL PROTEIN L30"/>
    <property type="match status" value="1"/>
</dbReference>
<evidence type="ECO:0000256" key="1">
    <source>
        <dbReference type="ARBA" id="ARBA00007326"/>
    </source>
</evidence>
<protein>
    <recommendedName>
        <fullName evidence="4">Large ribosomal subunit protein eL30</fullName>
    </recommendedName>
    <alternativeName>
        <fullName evidence="5">60S ribosomal protein L30</fullName>
    </alternativeName>
</protein>
<evidence type="ECO:0000256" key="4">
    <source>
        <dbReference type="ARBA" id="ARBA00035231"/>
    </source>
</evidence>
<keyword evidence="3" id="KW-0687">Ribonucleoprotein</keyword>
<evidence type="ECO:0000259" key="6">
    <source>
        <dbReference type="Pfam" id="PF01248"/>
    </source>
</evidence>
<dbReference type="InterPro" id="IPR022991">
    <property type="entry name" value="Ribosomal_eL30_CS"/>
</dbReference>
<dbReference type="AlphaFoldDB" id="A0ABD2Q918"/>
<comment type="caution">
    <text evidence="7">The sequence shown here is derived from an EMBL/GenBank/DDBJ whole genome shotgun (WGS) entry which is preliminary data.</text>
</comment>